<gene>
    <name evidence="4" type="ORF">BST96_15100</name>
</gene>
<comment type="similarity">
    <text evidence="1 2">Belongs to the short-chain dehydrogenases/reductases (SDR) family.</text>
</comment>
<dbReference type="Proteomes" id="UP000193450">
    <property type="component" value="Chromosome"/>
</dbReference>
<organism evidence="4 5">
    <name type="scientific">Oceanicoccus sagamiensis</name>
    <dbReference type="NCBI Taxonomy" id="716816"/>
    <lineage>
        <taxon>Bacteria</taxon>
        <taxon>Pseudomonadati</taxon>
        <taxon>Pseudomonadota</taxon>
        <taxon>Gammaproteobacteria</taxon>
        <taxon>Cellvibrionales</taxon>
        <taxon>Spongiibacteraceae</taxon>
        <taxon>Oceanicoccus</taxon>
    </lineage>
</organism>
<dbReference type="STRING" id="716816.BST96_15100"/>
<dbReference type="SUPFAM" id="SSF51735">
    <property type="entry name" value="NAD(P)-binding Rossmann-fold domains"/>
    <property type="match status" value="1"/>
</dbReference>
<reference evidence="4 5" key="1">
    <citation type="submission" date="2016-11" db="EMBL/GenBank/DDBJ databases">
        <title>Trade-off between light-utilization and light-protection in marine flavobacteria.</title>
        <authorList>
            <person name="Kumagai Y."/>
        </authorList>
    </citation>
    <scope>NUCLEOTIDE SEQUENCE [LARGE SCALE GENOMIC DNA]</scope>
    <source>
        <strain evidence="4 5">NBRC 107125</strain>
    </source>
</reference>
<evidence type="ECO:0000313" key="4">
    <source>
        <dbReference type="EMBL" id="ARN76433.1"/>
    </source>
</evidence>
<evidence type="ECO:0000313" key="5">
    <source>
        <dbReference type="Proteomes" id="UP000193450"/>
    </source>
</evidence>
<evidence type="ECO:0000256" key="2">
    <source>
        <dbReference type="RuleBase" id="RU000363"/>
    </source>
</evidence>
<dbReference type="Pfam" id="PF00106">
    <property type="entry name" value="adh_short"/>
    <property type="match status" value="1"/>
</dbReference>
<dbReference type="InterPro" id="IPR036291">
    <property type="entry name" value="NAD(P)-bd_dom_sf"/>
</dbReference>
<dbReference type="PANTHER" id="PTHR45458">
    <property type="entry name" value="SHORT-CHAIN DEHYDROGENASE/REDUCTASE SDR"/>
    <property type="match status" value="1"/>
</dbReference>
<proteinExistence type="inferred from homology"/>
<dbReference type="KEGG" id="osg:BST96_15100"/>
<name>A0A1X9NRM4_9GAMM</name>
<dbReference type="AlphaFoldDB" id="A0A1X9NRM4"/>
<evidence type="ECO:0000259" key="3">
    <source>
        <dbReference type="SMART" id="SM00822"/>
    </source>
</evidence>
<dbReference type="Gene3D" id="3.40.50.720">
    <property type="entry name" value="NAD(P)-binding Rossmann-like Domain"/>
    <property type="match status" value="1"/>
</dbReference>
<dbReference type="EMBL" id="CP019343">
    <property type="protein sequence ID" value="ARN76433.1"/>
    <property type="molecule type" value="Genomic_DNA"/>
</dbReference>
<dbReference type="CDD" id="cd05325">
    <property type="entry name" value="carb_red_sniffer_like_SDR_c"/>
    <property type="match status" value="1"/>
</dbReference>
<dbReference type="InterPro" id="IPR002347">
    <property type="entry name" value="SDR_fam"/>
</dbReference>
<keyword evidence="5" id="KW-1185">Reference proteome</keyword>
<dbReference type="InterPro" id="IPR057326">
    <property type="entry name" value="KR_dom"/>
</dbReference>
<dbReference type="SMART" id="SM00822">
    <property type="entry name" value="PKS_KR"/>
    <property type="match status" value="1"/>
</dbReference>
<dbReference type="PRINTS" id="PR00081">
    <property type="entry name" value="GDHRDH"/>
</dbReference>
<evidence type="ECO:0000256" key="1">
    <source>
        <dbReference type="ARBA" id="ARBA00006484"/>
    </source>
</evidence>
<protein>
    <recommendedName>
        <fullName evidence="3">Ketoreductase domain-containing protein</fullName>
    </recommendedName>
</protein>
<accession>A0A1X9NRM4</accession>
<feature type="domain" description="Ketoreductase" evidence="3">
    <location>
        <begin position="7"/>
        <end position="188"/>
    </location>
</feature>
<dbReference type="PRINTS" id="PR00080">
    <property type="entry name" value="SDRFAMILY"/>
</dbReference>
<dbReference type="InterPro" id="IPR052184">
    <property type="entry name" value="SDR_enzymes"/>
</dbReference>
<dbReference type="PANTHER" id="PTHR45458:SF1">
    <property type="entry name" value="SHORT CHAIN DEHYDROGENASE"/>
    <property type="match status" value="1"/>
</dbReference>
<dbReference type="GO" id="GO:0016616">
    <property type="term" value="F:oxidoreductase activity, acting on the CH-OH group of donors, NAD or NADP as acceptor"/>
    <property type="evidence" value="ECO:0007669"/>
    <property type="project" value="TreeGrafter"/>
</dbReference>
<sequence length="230" mass="24506">MAIAKGDTVLITGANRGIGLALATQFQQQGYQVIATARKPQQAMELNQLGVEVQQLDIADKASVAALAQRLKDRPVDILLNNAGISGHSTTAFKDLDIERLGQVLDINSLGALRVTQALLPNLQQGSRKVVASVSSRMGSIAQNTSGGALGYRASKTALNSFNKSLSIEFAPQGFIFVVLHPGWVRTDMTSDSATYSTEQSAAGLLQVIAGLNKADNGRFYNFKGEAIDW</sequence>